<dbReference type="Proteomes" id="UP000076532">
    <property type="component" value="Unassembled WGS sequence"/>
</dbReference>
<dbReference type="EMBL" id="KV417744">
    <property type="protein sequence ID" value="KZP07650.1"/>
    <property type="molecule type" value="Genomic_DNA"/>
</dbReference>
<protein>
    <submittedName>
        <fullName evidence="1">Uncharacterized protein</fullName>
    </submittedName>
</protein>
<evidence type="ECO:0000313" key="2">
    <source>
        <dbReference type="EMBL" id="KZP15507.1"/>
    </source>
</evidence>
<sequence>MESTVAGLSCPASKCPSFDPLQIGNISLHGAFFPPTRSWPSSTIAVPVSFISAPMLANAHRAQ</sequence>
<name>A0A165WHZ1_9AGAM</name>
<evidence type="ECO:0000313" key="3">
    <source>
        <dbReference type="Proteomes" id="UP000076532"/>
    </source>
</evidence>
<gene>
    <name evidence="2" type="ORF">FIBSPDRAFT_867081</name>
    <name evidence="1" type="ORF">FIBSPDRAFT_875316</name>
</gene>
<organism evidence="1 3">
    <name type="scientific">Athelia psychrophila</name>
    <dbReference type="NCBI Taxonomy" id="1759441"/>
    <lineage>
        <taxon>Eukaryota</taxon>
        <taxon>Fungi</taxon>
        <taxon>Dikarya</taxon>
        <taxon>Basidiomycota</taxon>
        <taxon>Agaricomycotina</taxon>
        <taxon>Agaricomycetes</taxon>
        <taxon>Agaricomycetidae</taxon>
        <taxon>Atheliales</taxon>
        <taxon>Atheliaceae</taxon>
        <taxon>Athelia</taxon>
    </lineage>
</organism>
<keyword evidence="3" id="KW-1185">Reference proteome</keyword>
<evidence type="ECO:0000313" key="1">
    <source>
        <dbReference type="EMBL" id="KZP07650.1"/>
    </source>
</evidence>
<accession>A0A165WHZ1</accession>
<dbReference type="EMBL" id="KV417603">
    <property type="protein sequence ID" value="KZP15507.1"/>
    <property type="molecule type" value="Genomic_DNA"/>
</dbReference>
<proteinExistence type="predicted"/>
<dbReference type="AlphaFoldDB" id="A0A165WHZ1"/>
<reference evidence="1 3" key="1">
    <citation type="journal article" date="2016" name="Mol. Biol. Evol.">
        <title>Comparative Genomics of Early-Diverging Mushroom-Forming Fungi Provides Insights into the Origins of Lignocellulose Decay Capabilities.</title>
        <authorList>
            <person name="Nagy L.G."/>
            <person name="Riley R."/>
            <person name="Tritt A."/>
            <person name="Adam C."/>
            <person name="Daum C."/>
            <person name="Floudas D."/>
            <person name="Sun H."/>
            <person name="Yadav J.S."/>
            <person name="Pangilinan J."/>
            <person name="Larsson K.H."/>
            <person name="Matsuura K."/>
            <person name="Barry K."/>
            <person name="Labutti K."/>
            <person name="Kuo R."/>
            <person name="Ohm R.A."/>
            <person name="Bhattacharya S.S."/>
            <person name="Shirouzu T."/>
            <person name="Yoshinaga Y."/>
            <person name="Martin F.M."/>
            <person name="Grigoriev I.V."/>
            <person name="Hibbett D.S."/>
        </authorList>
    </citation>
    <scope>NUCLEOTIDE SEQUENCE [LARGE SCALE GENOMIC DNA]</scope>
    <source>
        <strain evidence="1 3">CBS 109695</strain>
    </source>
</reference>